<organism evidence="5 6">
    <name type="scientific">Sporothrix epigloea</name>
    <dbReference type="NCBI Taxonomy" id="1892477"/>
    <lineage>
        <taxon>Eukaryota</taxon>
        <taxon>Fungi</taxon>
        <taxon>Dikarya</taxon>
        <taxon>Ascomycota</taxon>
        <taxon>Pezizomycotina</taxon>
        <taxon>Sordariomycetes</taxon>
        <taxon>Sordariomycetidae</taxon>
        <taxon>Ophiostomatales</taxon>
        <taxon>Ophiostomataceae</taxon>
        <taxon>Sporothrix</taxon>
    </lineage>
</organism>
<name>A0ABP0E2T1_9PEZI</name>
<dbReference type="PANTHER" id="PTHR48407">
    <property type="entry name" value="CRANIOFACIAL DEVELOPMENT PROTEIN 1"/>
    <property type="match status" value="1"/>
</dbReference>
<feature type="compositionally biased region" description="Basic and acidic residues" evidence="3">
    <location>
        <begin position="89"/>
        <end position="98"/>
    </location>
</feature>
<comment type="caution">
    <text evidence="5">The sequence shown here is derived from an EMBL/GenBank/DDBJ whole genome shotgun (WGS) entry which is preliminary data.</text>
</comment>
<evidence type="ECO:0000313" key="6">
    <source>
        <dbReference type="Proteomes" id="UP001642501"/>
    </source>
</evidence>
<evidence type="ECO:0000256" key="1">
    <source>
        <dbReference type="ARBA" id="ARBA00010465"/>
    </source>
</evidence>
<proteinExistence type="inferred from homology"/>
<reference evidence="5 6" key="1">
    <citation type="submission" date="2024-01" db="EMBL/GenBank/DDBJ databases">
        <authorList>
            <person name="Allen C."/>
            <person name="Tagirdzhanova G."/>
        </authorList>
    </citation>
    <scope>NUCLEOTIDE SEQUENCE [LARGE SCALE GENOMIC DNA]</scope>
    <source>
        <strain evidence="5 6">CBS 573.63</strain>
    </source>
</reference>
<feature type="compositionally biased region" description="Basic and acidic residues" evidence="3">
    <location>
        <begin position="109"/>
        <end position="118"/>
    </location>
</feature>
<feature type="region of interest" description="Disordered" evidence="3">
    <location>
        <begin position="1"/>
        <end position="121"/>
    </location>
</feature>
<feature type="domain" description="BCNT-C" evidence="4">
    <location>
        <begin position="307"/>
        <end position="387"/>
    </location>
</feature>
<evidence type="ECO:0000256" key="3">
    <source>
        <dbReference type="SAM" id="MobiDB-lite"/>
    </source>
</evidence>
<dbReference type="PANTHER" id="PTHR48407:SF1">
    <property type="entry name" value="CRANIOFACIAL DEVELOPMENT PROTEIN 1"/>
    <property type="match status" value="1"/>
</dbReference>
<dbReference type="InterPro" id="IPR011421">
    <property type="entry name" value="BCNT-C"/>
</dbReference>
<feature type="region of interest" description="Disordered" evidence="3">
    <location>
        <begin position="248"/>
        <end position="273"/>
    </location>
</feature>
<evidence type="ECO:0000313" key="5">
    <source>
        <dbReference type="EMBL" id="CAK7273792.1"/>
    </source>
</evidence>
<accession>A0ABP0E2T1</accession>
<gene>
    <name evidence="5" type="primary">SWC5</name>
    <name evidence="5" type="ORF">SEPCBS57363_005830</name>
</gene>
<dbReference type="InterPro" id="IPR027124">
    <property type="entry name" value="Swc5/CFDP1/2"/>
</dbReference>
<protein>
    <recommendedName>
        <fullName evidence="2">SWR1-complex protein 5</fullName>
    </recommendedName>
</protein>
<evidence type="ECO:0000259" key="4">
    <source>
        <dbReference type="PROSITE" id="PS51279"/>
    </source>
</evidence>
<sequence length="387" mass="41652">MAEPDTVMDDDHYASSEDSDFAPEDAPNAASVADSDSEDDAVAKTVAPNSQQTGRAAAAGKDEEAEDAGFENSGDEAVIGKGKKRQRKHGDSDGEDGGRGGFVKTRHQRANEKAERRAAAVQGPVTVDVDALWNQMMGDSGTSSGQPETQNQTDLSSLATAAMLSTAAGNMGTHEINARDDSAPIERTDLASAPSTARTEMIKIKRTYNFAGQVHIEEKIVARDSAEARLYLAEVGADNVEILTLGGDRTETDGTGGVYDDNSDSHSKRPAPRKAFRSAFEPVLDPSLVQAGARSDLDLGLAARLQAREQTALQRQQQSAHEQAKKLTTVEKSRMDWAGFVDREGIQDELAVAGKSKGAFVDRQQFLARTEMRREEEARRARMVSKV</sequence>
<dbReference type="Proteomes" id="UP001642501">
    <property type="component" value="Unassembled WGS sequence"/>
</dbReference>
<evidence type="ECO:0000256" key="2">
    <source>
        <dbReference type="ARBA" id="ARBA00019138"/>
    </source>
</evidence>
<dbReference type="Pfam" id="PF07572">
    <property type="entry name" value="BCNT"/>
    <property type="match status" value="1"/>
</dbReference>
<keyword evidence="6" id="KW-1185">Reference proteome</keyword>
<dbReference type="PROSITE" id="PS51279">
    <property type="entry name" value="BCNT_C"/>
    <property type="match status" value="1"/>
</dbReference>
<dbReference type="EMBL" id="CAWUOM010000144">
    <property type="protein sequence ID" value="CAK7273792.1"/>
    <property type="molecule type" value="Genomic_DNA"/>
</dbReference>
<comment type="similarity">
    <text evidence="1">Belongs to the SWC5 family.</text>
</comment>